<evidence type="ECO:0000256" key="4">
    <source>
        <dbReference type="ARBA" id="ARBA00023098"/>
    </source>
</evidence>
<dbReference type="AlphaFoldDB" id="A0A1Y1I170"/>
<dbReference type="Gene3D" id="1.20.1180.10">
    <property type="entry name" value="Udp N-acetylglucosamine O-acyltransferase, C-terminal domain"/>
    <property type="match status" value="1"/>
</dbReference>
<keyword evidence="2" id="KW-0441">Lipid A biosynthesis</keyword>
<gene>
    <name evidence="7" type="ORF">KFL_001800210</name>
</gene>
<dbReference type="InterPro" id="IPR029098">
    <property type="entry name" value="Acetyltransf_C"/>
</dbReference>
<evidence type="ECO:0000313" key="7">
    <source>
        <dbReference type="EMBL" id="GAQ84213.1"/>
    </source>
</evidence>
<dbReference type="InterPro" id="IPR010137">
    <property type="entry name" value="Lipid_A_LpxA"/>
</dbReference>
<evidence type="ECO:0000256" key="2">
    <source>
        <dbReference type="ARBA" id="ARBA00022556"/>
    </source>
</evidence>
<dbReference type="OMA" id="GNGCELY"/>
<dbReference type="PANTHER" id="PTHR43480:SF1">
    <property type="entry name" value="ACYL-[ACYL-CARRIER-PROTEIN]--UDP-N-ACETYLGLUCOSAMINE O-ACYLTRANSFERASE, MITOCHONDRIAL-RELATED"/>
    <property type="match status" value="1"/>
</dbReference>
<sequence>MASSLAKIGQSQTAAMLSSTINLSGPERNQITGHTRLPAIESNLSTNAVHPGPRSLHPSLRKPLSRMMSSLNRRRSSQVQQNGGIECVCSGYLQRGGPLPQSHMLAPSVGAGRQFLSQESGFEQLRACTAARLRIAKQKAWGSGRGVRWGGSIQASAAGSSPKEEESEDLGDWPWLQRSREVTHNGAGSQVVNLLRSGVSIHPTAVVHDDAVLAEGVRIGPLCTVGPGAVLGEGCVMHPGSQVAGNTVLGKRNTLHSGAIVGADLPGTTIIGDDNSFGYHSVVGVLCQDLKYKGDDCYLVVGNKNDVREHSSIHRSSRPDLKTILGDNNLIMGSCHVAHDCIIGNHNIIANGTLLAGHIVIQDHVHTGGATAVHQFCHLGSYAFLAGGAMVDRDVPTFTIVHGDRAEMRGLNFEGLRRAGFKTSKVDALRKTYEKLFLSNDPPGLEDRLAIVEANETLASDELARQLILFIKESTSSTSKRRGICKFRHWTDR</sequence>
<keyword evidence="3 7" id="KW-0808">Transferase</keyword>
<dbReference type="GO" id="GO:0009245">
    <property type="term" value="P:lipid A biosynthetic process"/>
    <property type="evidence" value="ECO:0007669"/>
    <property type="project" value="UniProtKB-KW"/>
</dbReference>
<dbReference type="GO" id="GO:0005739">
    <property type="term" value="C:mitochondrion"/>
    <property type="evidence" value="ECO:0000318"/>
    <property type="project" value="GO_Central"/>
</dbReference>
<evidence type="ECO:0000256" key="3">
    <source>
        <dbReference type="ARBA" id="ARBA00022679"/>
    </source>
</evidence>
<evidence type="ECO:0000259" key="6">
    <source>
        <dbReference type="Pfam" id="PF13720"/>
    </source>
</evidence>
<keyword evidence="8" id="KW-1185">Reference proteome</keyword>
<reference evidence="7 8" key="1">
    <citation type="journal article" date="2014" name="Nat. Commun.">
        <title>Klebsormidium flaccidum genome reveals primary factors for plant terrestrial adaptation.</title>
        <authorList>
            <person name="Hori K."/>
            <person name="Maruyama F."/>
            <person name="Fujisawa T."/>
            <person name="Togashi T."/>
            <person name="Yamamoto N."/>
            <person name="Seo M."/>
            <person name="Sato S."/>
            <person name="Yamada T."/>
            <person name="Mori H."/>
            <person name="Tajima N."/>
            <person name="Moriyama T."/>
            <person name="Ikeuchi M."/>
            <person name="Watanabe M."/>
            <person name="Wada H."/>
            <person name="Kobayashi K."/>
            <person name="Saito M."/>
            <person name="Masuda T."/>
            <person name="Sasaki-Sekimoto Y."/>
            <person name="Mashiguchi K."/>
            <person name="Awai K."/>
            <person name="Shimojima M."/>
            <person name="Masuda S."/>
            <person name="Iwai M."/>
            <person name="Nobusawa T."/>
            <person name="Narise T."/>
            <person name="Kondo S."/>
            <person name="Saito H."/>
            <person name="Sato R."/>
            <person name="Murakawa M."/>
            <person name="Ihara Y."/>
            <person name="Oshima-Yamada Y."/>
            <person name="Ohtaka K."/>
            <person name="Satoh M."/>
            <person name="Sonobe K."/>
            <person name="Ishii M."/>
            <person name="Ohtani R."/>
            <person name="Kanamori-Sato M."/>
            <person name="Honoki R."/>
            <person name="Miyazaki D."/>
            <person name="Mochizuki H."/>
            <person name="Umetsu J."/>
            <person name="Higashi K."/>
            <person name="Shibata D."/>
            <person name="Kamiya Y."/>
            <person name="Sato N."/>
            <person name="Nakamura Y."/>
            <person name="Tabata S."/>
            <person name="Ida S."/>
            <person name="Kurokawa K."/>
            <person name="Ohta H."/>
        </authorList>
    </citation>
    <scope>NUCLEOTIDE SEQUENCE [LARGE SCALE GENOMIC DNA]</scope>
    <source>
        <strain evidence="7 8">NIES-2285</strain>
    </source>
</reference>
<proteinExistence type="predicted"/>
<organism evidence="7 8">
    <name type="scientific">Klebsormidium nitens</name>
    <name type="common">Green alga</name>
    <name type="synonym">Ulothrix nitens</name>
    <dbReference type="NCBI Taxonomy" id="105231"/>
    <lineage>
        <taxon>Eukaryota</taxon>
        <taxon>Viridiplantae</taxon>
        <taxon>Streptophyta</taxon>
        <taxon>Klebsormidiophyceae</taxon>
        <taxon>Klebsormidiales</taxon>
        <taxon>Klebsormidiaceae</taxon>
        <taxon>Klebsormidium</taxon>
    </lineage>
</organism>
<evidence type="ECO:0000313" key="8">
    <source>
        <dbReference type="Proteomes" id="UP000054558"/>
    </source>
</evidence>
<dbReference type="Pfam" id="PF13720">
    <property type="entry name" value="Acetyltransf_11"/>
    <property type="match status" value="1"/>
</dbReference>
<evidence type="ECO:0000256" key="5">
    <source>
        <dbReference type="ARBA" id="ARBA00023315"/>
    </source>
</evidence>
<dbReference type="OrthoDB" id="25818at2759"/>
<feature type="domain" description="UDP N-acetylglucosamine O-acyltransferase C-terminal" evidence="6">
    <location>
        <begin position="394"/>
        <end position="485"/>
    </location>
</feature>
<dbReference type="SUPFAM" id="SSF51161">
    <property type="entry name" value="Trimeric LpxA-like enzymes"/>
    <property type="match status" value="1"/>
</dbReference>
<dbReference type="CDD" id="cd03351">
    <property type="entry name" value="LbH_UDP-GlcNAc_AT"/>
    <property type="match status" value="1"/>
</dbReference>
<keyword evidence="5 7" id="KW-0012">Acyltransferase</keyword>
<dbReference type="GO" id="GO:0008780">
    <property type="term" value="F:acyl-[acyl-carrier-protein]-UDP-N-acetylglucosamine O-acyltransferase activity"/>
    <property type="evidence" value="ECO:0000318"/>
    <property type="project" value="GO_Central"/>
</dbReference>
<accession>A0A1Y1I170</accession>
<keyword evidence="1" id="KW-0444">Lipid biosynthesis</keyword>
<dbReference type="PANTHER" id="PTHR43480">
    <property type="entry name" value="ACYL-[ACYL-CARRIER-PROTEIN]--UDP-N-ACETYLGLUCOSAMINE O-ACYLTRANSFERASE"/>
    <property type="match status" value="1"/>
</dbReference>
<name>A0A1Y1I170_KLENI</name>
<evidence type="ECO:0000256" key="1">
    <source>
        <dbReference type="ARBA" id="ARBA00022516"/>
    </source>
</evidence>
<dbReference type="Proteomes" id="UP000054558">
    <property type="component" value="Unassembled WGS sequence"/>
</dbReference>
<dbReference type="GO" id="GO:2001289">
    <property type="term" value="P:lipid X metabolic process"/>
    <property type="evidence" value="ECO:0000318"/>
    <property type="project" value="GO_Central"/>
</dbReference>
<dbReference type="Gene3D" id="2.160.10.10">
    <property type="entry name" value="Hexapeptide repeat proteins"/>
    <property type="match status" value="1"/>
</dbReference>
<keyword evidence="4" id="KW-0443">Lipid metabolism</keyword>
<dbReference type="InterPro" id="IPR001451">
    <property type="entry name" value="Hexapep"/>
</dbReference>
<dbReference type="GO" id="GO:0016020">
    <property type="term" value="C:membrane"/>
    <property type="evidence" value="ECO:0007669"/>
    <property type="project" value="GOC"/>
</dbReference>
<dbReference type="Pfam" id="PF00132">
    <property type="entry name" value="Hexapep"/>
    <property type="match status" value="1"/>
</dbReference>
<dbReference type="EMBL" id="DF237129">
    <property type="protein sequence ID" value="GAQ84213.1"/>
    <property type="molecule type" value="Genomic_DNA"/>
</dbReference>
<dbReference type="InterPro" id="IPR037157">
    <property type="entry name" value="Acetyltransf_C_sf"/>
</dbReference>
<dbReference type="InterPro" id="IPR011004">
    <property type="entry name" value="Trimer_LpxA-like_sf"/>
</dbReference>
<dbReference type="STRING" id="105231.A0A1Y1I170"/>
<protein>
    <submittedName>
        <fullName evidence="7">UDP-N-acetylglucosamine acyltransferase</fullName>
    </submittedName>
</protein>